<evidence type="ECO:0000256" key="1">
    <source>
        <dbReference type="SAM" id="Phobius"/>
    </source>
</evidence>
<dbReference type="AlphaFoldDB" id="A0A1M4SMT7"/>
<feature type="transmembrane region" description="Helical" evidence="1">
    <location>
        <begin position="14"/>
        <end position="35"/>
    </location>
</feature>
<feature type="transmembrane region" description="Helical" evidence="1">
    <location>
        <begin position="215"/>
        <end position="237"/>
    </location>
</feature>
<keyword evidence="4" id="KW-1185">Reference proteome</keyword>
<name>A0A1M4SMT7_9LACT</name>
<evidence type="ECO:0000259" key="2">
    <source>
        <dbReference type="Pfam" id="PF07670"/>
    </source>
</evidence>
<dbReference type="RefSeq" id="WP_073294946.1">
    <property type="nucleotide sequence ID" value="NZ_FQUF01000003.1"/>
</dbReference>
<gene>
    <name evidence="3" type="ORF">SAMN02745249_00235</name>
</gene>
<protein>
    <submittedName>
        <fullName evidence="3">Nucleoside recognition GATE domain-containing membrane protein YjiH</fullName>
    </submittedName>
</protein>
<dbReference type="Pfam" id="PF07670">
    <property type="entry name" value="Gate"/>
    <property type="match status" value="1"/>
</dbReference>
<feature type="transmembrane region" description="Helical" evidence="1">
    <location>
        <begin position="98"/>
        <end position="119"/>
    </location>
</feature>
<feature type="transmembrane region" description="Helical" evidence="1">
    <location>
        <begin position="397"/>
        <end position="418"/>
    </location>
</feature>
<dbReference type="Proteomes" id="UP000184128">
    <property type="component" value="Unassembled WGS sequence"/>
</dbReference>
<feature type="transmembrane region" description="Helical" evidence="1">
    <location>
        <begin position="55"/>
        <end position="78"/>
    </location>
</feature>
<dbReference type="EMBL" id="FQUF01000003">
    <property type="protein sequence ID" value="SHE33543.1"/>
    <property type="molecule type" value="Genomic_DNA"/>
</dbReference>
<accession>A0A1M4SMT7</accession>
<feature type="transmembrane region" description="Helical" evidence="1">
    <location>
        <begin position="139"/>
        <end position="166"/>
    </location>
</feature>
<feature type="transmembrane region" description="Helical" evidence="1">
    <location>
        <begin position="430"/>
        <end position="452"/>
    </location>
</feature>
<feature type="domain" description="Nucleoside transporter/FeoB GTPase Gate" evidence="2">
    <location>
        <begin position="139"/>
        <end position="237"/>
    </location>
</feature>
<evidence type="ECO:0000313" key="4">
    <source>
        <dbReference type="Proteomes" id="UP000184128"/>
    </source>
</evidence>
<dbReference type="InterPro" id="IPR011642">
    <property type="entry name" value="Gate_dom"/>
</dbReference>
<sequence>MDSNLELRHKISDYLKFILPSLLGVLLLMFPFQYEGETTIMVALLANILTAKLDAFLPTIILVFIALSSVLTLVYRLFQPKFIHKNKFLKELFDVSPIWTGIRLIGFILALMTYFQWGPAFIWSMDTGGLILYDLIKDLFAIFLFAGFLLPFLTDFGLLEFIGAIFTPVMRPIFDLPGRASIDCIASWVGDGTIGVTLTNQQYEEGYYNKKEATVIATTFSAVSITFSLVVIGQVGLAHLFGPYYLTVAIAGIAAAVILPKIPPLSNKEKSYYQGNKMDIGERVPEGYTNVSWGLELAVAKAKQSLSLKDLILKGITSVLDLWIGVLPVIMAFGSLALIIVEFTPFFEWLGLPFIPLLKLLGVPYAVEASQTIMVGFADMFLPSVIAANIPSEMTRFIMAALSVTQLIYLSESGAVMLGTKMDISLLDLFIIFIERTLITLPIIVLAAHLVFM</sequence>
<keyword evidence="1" id="KW-0812">Transmembrane</keyword>
<keyword evidence="1" id="KW-1133">Transmembrane helix</keyword>
<reference evidence="3 4" key="1">
    <citation type="submission" date="2016-11" db="EMBL/GenBank/DDBJ databases">
        <authorList>
            <person name="Jaros S."/>
            <person name="Januszkiewicz K."/>
            <person name="Wedrychowicz H."/>
        </authorList>
    </citation>
    <scope>NUCLEOTIDE SEQUENCE [LARGE SCALE GENOMIC DNA]</scope>
    <source>
        <strain evidence="3 4">DSM 15692</strain>
    </source>
</reference>
<organism evidence="3 4">
    <name type="scientific">Atopostipes suicloacalis DSM 15692</name>
    <dbReference type="NCBI Taxonomy" id="1121025"/>
    <lineage>
        <taxon>Bacteria</taxon>
        <taxon>Bacillati</taxon>
        <taxon>Bacillota</taxon>
        <taxon>Bacilli</taxon>
        <taxon>Lactobacillales</taxon>
        <taxon>Carnobacteriaceae</taxon>
        <taxon>Atopostipes</taxon>
    </lineage>
</organism>
<proteinExistence type="predicted"/>
<feature type="transmembrane region" description="Helical" evidence="1">
    <location>
        <begin position="311"/>
        <end position="340"/>
    </location>
</feature>
<evidence type="ECO:0000313" key="3">
    <source>
        <dbReference type="EMBL" id="SHE33543.1"/>
    </source>
</evidence>
<keyword evidence="1" id="KW-0472">Membrane</keyword>
<feature type="transmembrane region" description="Helical" evidence="1">
    <location>
        <begin position="243"/>
        <end position="262"/>
    </location>
</feature>
<feature type="transmembrane region" description="Helical" evidence="1">
    <location>
        <begin position="373"/>
        <end position="391"/>
    </location>
</feature>